<dbReference type="RefSeq" id="WP_222509794.1">
    <property type="nucleotide sequence ID" value="NZ_JAHVJA010000014.1"/>
</dbReference>
<keyword evidence="2" id="KW-1185">Reference proteome</keyword>
<sequence length="85" mass="9503">MKLDGKAAVQEYAFNGGSVRRLVNWLSENCCTVDEWPISALHGSAIFQQLQHIWCCERAQHEIAMTELGSDRPNASAAFPKEHTT</sequence>
<proteinExistence type="predicted"/>
<comment type="caution">
    <text evidence="1">The sequence shown here is derived from an EMBL/GenBank/DDBJ whole genome shotgun (WGS) entry which is preliminary data.</text>
</comment>
<gene>
    <name evidence="1" type="ORF">KUV26_20615</name>
</gene>
<dbReference type="Proteomes" id="UP000766629">
    <property type="component" value="Unassembled WGS sequence"/>
</dbReference>
<evidence type="ECO:0000313" key="1">
    <source>
        <dbReference type="EMBL" id="MBY6141846.1"/>
    </source>
</evidence>
<name>A0ABS7NNZ8_9RHOB</name>
<evidence type="ECO:0000313" key="2">
    <source>
        <dbReference type="Proteomes" id="UP000766629"/>
    </source>
</evidence>
<accession>A0ABS7NNZ8</accession>
<dbReference type="EMBL" id="JAHVJA010000014">
    <property type="protein sequence ID" value="MBY6141846.1"/>
    <property type="molecule type" value="Genomic_DNA"/>
</dbReference>
<protein>
    <submittedName>
        <fullName evidence="1">Uncharacterized protein</fullName>
    </submittedName>
</protein>
<organism evidence="1 2">
    <name type="scientific">Leisingera daeponensis</name>
    <dbReference type="NCBI Taxonomy" id="405746"/>
    <lineage>
        <taxon>Bacteria</taxon>
        <taxon>Pseudomonadati</taxon>
        <taxon>Pseudomonadota</taxon>
        <taxon>Alphaproteobacteria</taxon>
        <taxon>Rhodobacterales</taxon>
        <taxon>Roseobacteraceae</taxon>
        <taxon>Leisingera</taxon>
    </lineage>
</organism>
<reference evidence="1 2" key="1">
    <citation type="submission" date="2021-06" db="EMBL/GenBank/DDBJ databases">
        <title>50 bacteria genomes isolated from Dapeng, Shenzhen, China.</title>
        <authorList>
            <person name="Zheng W."/>
            <person name="Yu S."/>
            <person name="Huang Y."/>
        </authorList>
    </citation>
    <scope>NUCLEOTIDE SEQUENCE [LARGE SCALE GENOMIC DNA]</scope>
    <source>
        <strain evidence="1 2">DP1N14-2</strain>
    </source>
</reference>